<protein>
    <submittedName>
        <fullName evidence="3">PspC domain-containing protein</fullName>
    </submittedName>
</protein>
<reference evidence="3 4" key="1">
    <citation type="submission" date="2018-10" db="EMBL/GenBank/DDBJ databases">
        <title>Isolation, diversity and antifungal activity of actinobacteria from wheat.</title>
        <authorList>
            <person name="Han C."/>
        </authorList>
    </citation>
    <scope>NUCLEOTIDE SEQUENCE [LARGE SCALE GENOMIC DNA]</scope>
    <source>
        <strain evidence="3 4">NEAU-YY56</strain>
    </source>
</reference>
<name>A0A3M2JPS3_9CELL</name>
<keyword evidence="4" id="KW-1185">Reference proteome</keyword>
<dbReference type="RefSeq" id="WP_122147978.1">
    <property type="nucleotide sequence ID" value="NZ_RFFI01000009.1"/>
</dbReference>
<keyword evidence="1" id="KW-1133">Transmembrane helix</keyword>
<sequence length="170" mass="18439">MTDLALAGHGGAFPMSAEARALILEYLERARTAMGASPAGDETVRDVEAAIGDQLRRILDDGGQIDRDVTTRVLEQFGPVSSDEEAAPAARAPFLCRIVEGKQISGLCLGLATRADVRVDWLRSIAVILGLFSGGLLVVAYLVALLFAPRMRTTGEYRRAIEADRRREQR</sequence>
<dbReference type="Pfam" id="PF04024">
    <property type="entry name" value="PspC"/>
    <property type="match status" value="1"/>
</dbReference>
<evidence type="ECO:0000313" key="4">
    <source>
        <dbReference type="Proteomes" id="UP000269289"/>
    </source>
</evidence>
<evidence type="ECO:0000256" key="1">
    <source>
        <dbReference type="SAM" id="Phobius"/>
    </source>
</evidence>
<dbReference type="Proteomes" id="UP000269289">
    <property type="component" value="Unassembled WGS sequence"/>
</dbReference>
<dbReference type="InterPro" id="IPR007168">
    <property type="entry name" value="Phageshock_PspC_N"/>
</dbReference>
<comment type="caution">
    <text evidence="3">The sequence shown here is derived from an EMBL/GenBank/DDBJ whole genome shotgun (WGS) entry which is preliminary data.</text>
</comment>
<feature type="transmembrane region" description="Helical" evidence="1">
    <location>
        <begin position="125"/>
        <end position="148"/>
    </location>
</feature>
<dbReference type="OrthoDB" id="7359894at2"/>
<keyword evidence="1" id="KW-0812">Transmembrane</keyword>
<dbReference type="EMBL" id="RFFI01000009">
    <property type="protein sequence ID" value="RMI13820.1"/>
    <property type="molecule type" value="Genomic_DNA"/>
</dbReference>
<keyword evidence="1" id="KW-0472">Membrane</keyword>
<organism evidence="3 4">
    <name type="scientific">Cellulomonas triticagri</name>
    <dbReference type="NCBI Taxonomy" id="2483352"/>
    <lineage>
        <taxon>Bacteria</taxon>
        <taxon>Bacillati</taxon>
        <taxon>Actinomycetota</taxon>
        <taxon>Actinomycetes</taxon>
        <taxon>Micrococcales</taxon>
        <taxon>Cellulomonadaceae</taxon>
        <taxon>Cellulomonas</taxon>
    </lineage>
</organism>
<dbReference type="AlphaFoldDB" id="A0A3M2JPS3"/>
<evidence type="ECO:0000313" key="3">
    <source>
        <dbReference type="EMBL" id="RMI13820.1"/>
    </source>
</evidence>
<feature type="domain" description="Phage shock protein PspC N-terminal" evidence="2">
    <location>
        <begin position="95"/>
        <end position="150"/>
    </location>
</feature>
<evidence type="ECO:0000259" key="2">
    <source>
        <dbReference type="Pfam" id="PF04024"/>
    </source>
</evidence>
<accession>A0A3M2JPS3</accession>
<proteinExistence type="predicted"/>
<gene>
    <name evidence="3" type="ORF">EBM89_03010</name>
</gene>